<protein>
    <submittedName>
        <fullName evidence="2">Uncharacterized protein LOC120107768</fullName>
    </submittedName>
</protein>
<dbReference type="KEGG" id="pda:120107768"/>
<dbReference type="RefSeq" id="XP_038977127.1">
    <property type="nucleotide sequence ID" value="XM_039121199.1"/>
</dbReference>
<dbReference type="Proteomes" id="UP000228380">
    <property type="component" value="Unplaced"/>
</dbReference>
<evidence type="ECO:0000313" key="1">
    <source>
        <dbReference type="Proteomes" id="UP000228380"/>
    </source>
</evidence>
<gene>
    <name evidence="2" type="primary">LOC120107768</name>
</gene>
<evidence type="ECO:0000313" key="2">
    <source>
        <dbReference type="RefSeq" id="XP_038977127.1"/>
    </source>
</evidence>
<proteinExistence type="predicted"/>
<accession>A0A8B8ZUT7</accession>
<dbReference type="AlphaFoldDB" id="A0A8B8ZUT7"/>
<keyword evidence="1" id="KW-1185">Reference proteome</keyword>
<name>A0A8B8ZUT7_PHODC</name>
<dbReference type="GeneID" id="120107768"/>
<sequence length="139" mass="15244">MLLNDCQAALPSVLPTIHHLSQDFGFLLPPGAILRIPNIGIASFPVVHFNHILSHSRSPSPVLHHTALKHCLCCTINQQDQKHQPPRAIAQPPRKHGCFKLHVSVSEGNHEQAPRGPVKVDDSHMTLAGLIEFGCDNQT</sequence>
<reference evidence="2" key="1">
    <citation type="submission" date="2025-08" db="UniProtKB">
        <authorList>
            <consortium name="RefSeq"/>
        </authorList>
    </citation>
    <scope>IDENTIFICATION</scope>
    <source>
        <tissue evidence="2">Young leaves</tissue>
    </source>
</reference>
<organism evidence="1 2">
    <name type="scientific">Phoenix dactylifera</name>
    <name type="common">Date palm</name>
    <dbReference type="NCBI Taxonomy" id="42345"/>
    <lineage>
        <taxon>Eukaryota</taxon>
        <taxon>Viridiplantae</taxon>
        <taxon>Streptophyta</taxon>
        <taxon>Embryophyta</taxon>
        <taxon>Tracheophyta</taxon>
        <taxon>Spermatophyta</taxon>
        <taxon>Magnoliopsida</taxon>
        <taxon>Liliopsida</taxon>
        <taxon>Arecaceae</taxon>
        <taxon>Coryphoideae</taxon>
        <taxon>Phoeniceae</taxon>
        <taxon>Phoenix</taxon>
    </lineage>
</organism>